<dbReference type="RefSeq" id="WP_071501080.1">
    <property type="nucleotide sequence ID" value="NZ_MORL01000001.1"/>
</dbReference>
<dbReference type="Proteomes" id="UP000181790">
    <property type="component" value="Unassembled WGS sequence"/>
</dbReference>
<organism evidence="2 3">
    <name type="scientific">Arsenicibacter rosenii</name>
    <dbReference type="NCBI Taxonomy" id="1750698"/>
    <lineage>
        <taxon>Bacteria</taxon>
        <taxon>Pseudomonadati</taxon>
        <taxon>Bacteroidota</taxon>
        <taxon>Cytophagia</taxon>
        <taxon>Cytophagales</taxon>
        <taxon>Spirosomataceae</taxon>
        <taxon>Arsenicibacter</taxon>
    </lineage>
</organism>
<sequence>MTTQASVIIVGAGMAGLTCAAYLKKAGINALILEASDGVGGRIRTDVVDGFRLDRGFQILLTAYPEAQRLLDYAALNLKTFRSGALIRCDEPGNTNPWLTLLNPLNEPASLFQTLFSSVGTFGDKLRILELVRRVQGMQSEDFFCQEATTTYDFLTGFGFSDQMIARFFRPFFGGIFLEDALHTSSNFFEFCFSMFYSGEAAIPASGMEQIPAQVAGRLLPEQIRLNTPVKAISGGQVHLENGEILTSSHIVLAVDRARAAALLGKPAPAETAFTHTTCTYFAAPASPRPGEKLLLLNTRRSSAVHNLAVVSDIDPTTAPDGQALISVSTQGLTHVDKPALAAQIQRELTGWFGEPVKEWRHLRTYHIPHALPAYGPDATHEPLKISRSLYQCGDQTAYPSLNAAIRSGRVVAEQISKEYL</sequence>
<evidence type="ECO:0000313" key="3">
    <source>
        <dbReference type="Proteomes" id="UP000181790"/>
    </source>
</evidence>
<dbReference type="GO" id="GO:0016491">
    <property type="term" value="F:oxidoreductase activity"/>
    <property type="evidence" value="ECO:0007669"/>
    <property type="project" value="InterPro"/>
</dbReference>
<evidence type="ECO:0000259" key="1">
    <source>
        <dbReference type="Pfam" id="PF01593"/>
    </source>
</evidence>
<dbReference type="Pfam" id="PF01593">
    <property type="entry name" value="Amino_oxidase"/>
    <property type="match status" value="1"/>
</dbReference>
<dbReference type="EMBL" id="MORL01000001">
    <property type="protein sequence ID" value="OIN60578.1"/>
    <property type="molecule type" value="Genomic_DNA"/>
</dbReference>
<dbReference type="InterPro" id="IPR002937">
    <property type="entry name" value="Amino_oxidase"/>
</dbReference>
<evidence type="ECO:0000313" key="2">
    <source>
        <dbReference type="EMBL" id="OIN60578.1"/>
    </source>
</evidence>
<accession>A0A1S2VRR2</accession>
<dbReference type="Gene3D" id="3.50.50.60">
    <property type="entry name" value="FAD/NAD(P)-binding domain"/>
    <property type="match status" value="1"/>
</dbReference>
<name>A0A1S2VRR2_9BACT</name>
<gene>
    <name evidence="2" type="ORF">BLX24_00165</name>
</gene>
<feature type="domain" description="Amine oxidase" evidence="1">
    <location>
        <begin position="14"/>
        <end position="416"/>
    </location>
</feature>
<dbReference type="AlphaFoldDB" id="A0A1S2VRR2"/>
<dbReference type="InterPro" id="IPR036188">
    <property type="entry name" value="FAD/NAD-bd_sf"/>
</dbReference>
<dbReference type="OrthoDB" id="9767561at2"/>
<comment type="caution">
    <text evidence="2">The sequence shown here is derived from an EMBL/GenBank/DDBJ whole genome shotgun (WGS) entry which is preliminary data.</text>
</comment>
<dbReference type="SUPFAM" id="SSF51905">
    <property type="entry name" value="FAD/NAD(P)-binding domain"/>
    <property type="match status" value="1"/>
</dbReference>
<dbReference type="PANTHER" id="PTHR42841">
    <property type="entry name" value="AMINE OXIDASE"/>
    <property type="match status" value="1"/>
</dbReference>
<reference evidence="2 3" key="1">
    <citation type="submission" date="2016-10" db="EMBL/GenBank/DDBJ databases">
        <title>Arsenicibacter rosenii gen. nov., sp. nov., an efficient arsenic-methylating bacterium isolated from an arsenic-contaminated paddy soil.</title>
        <authorList>
            <person name="Huang K."/>
        </authorList>
    </citation>
    <scope>NUCLEOTIDE SEQUENCE [LARGE SCALE GENOMIC DNA]</scope>
    <source>
        <strain evidence="2 3">SM-1</strain>
    </source>
</reference>
<proteinExistence type="predicted"/>
<keyword evidence="3" id="KW-1185">Reference proteome</keyword>
<protein>
    <submittedName>
        <fullName evidence="2">Amine oxidase</fullName>
    </submittedName>
</protein>